<accession>A0A6N6VVR9</accession>
<comment type="function">
    <text evidence="7">Catalyzes the tRNA-independent activation of glutamate in presence of ATP and the subsequent transfer of glutamate onto a tRNA(Asp). Glutamate is transferred on the 2-amino-5-(4,5-dihydroxy-2-cyclopenten-1-yl) moiety of the queuosine in the wobble position of the QUC anticodon.</text>
</comment>
<dbReference type="InterPro" id="IPR000924">
    <property type="entry name" value="Glu/Gln-tRNA-synth"/>
</dbReference>
<keyword evidence="8" id="KW-0648">Protein biosynthesis</keyword>
<dbReference type="Pfam" id="PF00749">
    <property type="entry name" value="tRNA-synt_1c"/>
    <property type="match status" value="1"/>
</dbReference>
<feature type="binding site" evidence="7">
    <location>
        <position position="102"/>
    </location>
    <ligand>
        <name>Zn(2+)</name>
        <dbReference type="ChEBI" id="CHEBI:29105"/>
    </ligand>
</feature>
<dbReference type="OrthoDB" id="5288516at2"/>
<sequence>MTKFSKYVGRFAPSPTGDLHFGSLVTAVASYLRARSQNGKWLLRIEDIDQKRNQKGSTYSILKTLELHGLEWDDEVIYQSKRTEIYRFYLNQLVEKKLIYKCSCSRKNLINYYKNLQTMEYVYPGICRNKEIENNVFSCRIKALNTFNINFTDNIQGSIEQNLEKEVGDFILWRNENIASYQLAVVVDDELQGITEIVRGCDLLFQTSRQIYLQKCLNFTTPNYAHIPILLNKENQKLSKQTKAEPLKNINSKENICKILNYIGYDKSVINNLYINSKNSNDLINNSVSYFNLKKINKVISVQFE</sequence>
<keyword evidence="3 7" id="KW-0547">Nucleotide-binding</keyword>
<dbReference type="GO" id="GO:0006424">
    <property type="term" value="P:glutamyl-tRNA aminoacylation"/>
    <property type="evidence" value="ECO:0007669"/>
    <property type="project" value="InterPro"/>
</dbReference>
<name>A0A6N6VVR9_9BACT</name>
<dbReference type="NCBIfam" id="NF004314">
    <property type="entry name" value="PRK05710.1-3"/>
    <property type="match status" value="1"/>
</dbReference>
<dbReference type="GO" id="GO:0006400">
    <property type="term" value="P:tRNA modification"/>
    <property type="evidence" value="ECO:0007669"/>
    <property type="project" value="InterPro"/>
</dbReference>
<dbReference type="HAMAP" id="MF_01428">
    <property type="entry name" value="Glu_Q_tRNA_synth"/>
    <property type="match status" value="1"/>
</dbReference>
<keyword evidence="1 7" id="KW-0436">Ligase</keyword>
<feature type="domain" description="Glutamyl/glutaminyl-tRNA synthetase class Ib catalytic" evidence="9">
    <location>
        <begin position="9"/>
        <end position="245"/>
    </location>
</feature>
<keyword evidence="11" id="KW-1185">Reference proteome</keyword>
<evidence type="ECO:0000256" key="4">
    <source>
        <dbReference type="ARBA" id="ARBA00022833"/>
    </source>
</evidence>
<dbReference type="RefSeq" id="WP_153420181.1">
    <property type="nucleotide sequence ID" value="NZ_WFLM01000003.1"/>
</dbReference>
<dbReference type="PANTHER" id="PTHR43311:SF1">
    <property type="entry name" value="GLUTAMYL-Q TRNA(ASP) SYNTHETASE"/>
    <property type="match status" value="1"/>
</dbReference>
<evidence type="ECO:0000256" key="7">
    <source>
        <dbReference type="HAMAP-Rule" id="MF_01428"/>
    </source>
</evidence>
<evidence type="ECO:0000259" key="9">
    <source>
        <dbReference type="Pfam" id="PF00749"/>
    </source>
</evidence>
<dbReference type="EC" id="6.1.1.-" evidence="7"/>
<feature type="short sequence motif" description="'KMSKS' region" evidence="7">
    <location>
        <begin position="237"/>
        <end position="241"/>
    </location>
</feature>
<feature type="binding site" evidence="7">
    <location>
        <position position="46"/>
    </location>
    <ligand>
        <name>L-glutamate</name>
        <dbReference type="ChEBI" id="CHEBI:29985"/>
    </ligand>
</feature>
<proteinExistence type="inferred from homology"/>
<feature type="binding site" evidence="7">
    <location>
        <position position="181"/>
    </location>
    <ligand>
        <name>L-glutamate</name>
        <dbReference type="ChEBI" id="CHEBI:29985"/>
    </ligand>
</feature>
<dbReference type="GO" id="GO:0004818">
    <property type="term" value="F:glutamate-tRNA ligase activity"/>
    <property type="evidence" value="ECO:0007669"/>
    <property type="project" value="TreeGrafter"/>
</dbReference>
<feature type="binding site" evidence="7">
    <location>
        <begin position="10"/>
        <end position="14"/>
    </location>
    <ligand>
        <name>L-glutamate</name>
        <dbReference type="ChEBI" id="CHEBI:29985"/>
    </ligand>
</feature>
<dbReference type="InterPro" id="IPR020058">
    <property type="entry name" value="Glu/Gln-tRNA-synth_Ib_cat-dom"/>
</dbReference>
<organism evidence="10 11">
    <name type="scientific">Silvanigrella paludirubra</name>
    <dbReference type="NCBI Taxonomy" id="2499159"/>
    <lineage>
        <taxon>Bacteria</taxon>
        <taxon>Pseudomonadati</taxon>
        <taxon>Bdellovibrionota</taxon>
        <taxon>Oligoflexia</taxon>
        <taxon>Silvanigrellales</taxon>
        <taxon>Silvanigrellaceae</taxon>
        <taxon>Silvanigrella</taxon>
    </lineage>
</organism>
<dbReference type="GO" id="GO:0005524">
    <property type="term" value="F:ATP binding"/>
    <property type="evidence" value="ECO:0007669"/>
    <property type="project" value="UniProtKB-KW"/>
</dbReference>
<dbReference type="PANTHER" id="PTHR43311">
    <property type="entry name" value="GLUTAMATE--TRNA LIGASE"/>
    <property type="match status" value="1"/>
</dbReference>
<comment type="cofactor">
    <cofactor evidence="7">
        <name>Zn(2+)</name>
        <dbReference type="ChEBI" id="CHEBI:29105"/>
    </cofactor>
    <text evidence="7">Binds 1 zinc ion per subunit.</text>
</comment>
<dbReference type="AlphaFoldDB" id="A0A6N6VVR9"/>
<feature type="binding site" evidence="7">
    <location>
        <position position="199"/>
    </location>
    <ligand>
        <name>L-glutamate</name>
        <dbReference type="ChEBI" id="CHEBI:29985"/>
    </ligand>
</feature>
<dbReference type="Gene3D" id="3.40.50.620">
    <property type="entry name" value="HUPs"/>
    <property type="match status" value="1"/>
</dbReference>
<evidence type="ECO:0000313" key="11">
    <source>
        <dbReference type="Proteomes" id="UP000437748"/>
    </source>
</evidence>
<feature type="binding site" evidence="7">
    <location>
        <position position="240"/>
    </location>
    <ligand>
        <name>ATP</name>
        <dbReference type="ChEBI" id="CHEBI:30616"/>
    </ligand>
</feature>
<keyword evidence="6 7" id="KW-0030">Aminoacyl-tRNA synthetase</keyword>
<dbReference type="InterPro" id="IPR014729">
    <property type="entry name" value="Rossmann-like_a/b/a_fold"/>
</dbReference>
<dbReference type="GO" id="GO:0005829">
    <property type="term" value="C:cytosol"/>
    <property type="evidence" value="ECO:0007669"/>
    <property type="project" value="TreeGrafter"/>
</dbReference>
<keyword evidence="4 7" id="KW-0862">Zinc</keyword>
<evidence type="ECO:0000256" key="6">
    <source>
        <dbReference type="ARBA" id="ARBA00023146"/>
    </source>
</evidence>
<dbReference type="InterPro" id="IPR049940">
    <property type="entry name" value="GluQ/Sye"/>
</dbReference>
<keyword evidence="2 7" id="KW-0479">Metal-binding</keyword>
<feature type="binding site" evidence="7">
    <location>
        <position position="127"/>
    </location>
    <ligand>
        <name>Zn(2+)</name>
        <dbReference type="ChEBI" id="CHEBI:29105"/>
    </ligand>
</feature>
<feature type="binding site" evidence="7">
    <location>
        <position position="104"/>
    </location>
    <ligand>
        <name>Zn(2+)</name>
        <dbReference type="ChEBI" id="CHEBI:29105"/>
    </ligand>
</feature>
<dbReference type="GO" id="GO:0008270">
    <property type="term" value="F:zinc ion binding"/>
    <property type="evidence" value="ECO:0007669"/>
    <property type="project" value="UniProtKB-UniRule"/>
</dbReference>
<dbReference type="SUPFAM" id="SSF52374">
    <property type="entry name" value="Nucleotidylyl transferase"/>
    <property type="match status" value="1"/>
</dbReference>
<dbReference type="EMBL" id="WFLM01000003">
    <property type="protein sequence ID" value="KAB8038819.1"/>
    <property type="molecule type" value="Genomic_DNA"/>
</dbReference>
<dbReference type="NCBIfam" id="TIGR03838">
    <property type="entry name" value="queuosine_YadB"/>
    <property type="match status" value="1"/>
</dbReference>
<reference evidence="10 11" key="1">
    <citation type="submission" date="2019-10" db="EMBL/GenBank/DDBJ databases">
        <title>New species of Slilvanegrellaceae.</title>
        <authorList>
            <person name="Pitt A."/>
            <person name="Hahn M.W."/>
        </authorList>
    </citation>
    <scope>NUCLEOTIDE SEQUENCE [LARGE SCALE GENOMIC DNA]</scope>
    <source>
        <strain evidence="10 11">SP-Ram-0.45-NSY-1</strain>
    </source>
</reference>
<dbReference type="InterPro" id="IPR022380">
    <property type="entry name" value="Glu-Q_tRNA(Asp)_Synthase"/>
</dbReference>
<gene>
    <name evidence="7" type="primary">gluQ</name>
    <name evidence="10" type="ORF">GCL60_08125</name>
</gene>
<dbReference type="PRINTS" id="PR00987">
    <property type="entry name" value="TRNASYNTHGLU"/>
</dbReference>
<keyword evidence="5 7" id="KW-0067">ATP-binding</keyword>
<evidence type="ECO:0000256" key="5">
    <source>
        <dbReference type="ARBA" id="ARBA00022840"/>
    </source>
</evidence>
<evidence type="ECO:0000256" key="1">
    <source>
        <dbReference type="ARBA" id="ARBA00022598"/>
    </source>
</evidence>
<dbReference type="Proteomes" id="UP000437748">
    <property type="component" value="Unassembled WGS sequence"/>
</dbReference>
<evidence type="ECO:0000256" key="3">
    <source>
        <dbReference type="ARBA" id="ARBA00022741"/>
    </source>
</evidence>
<feature type="short sequence motif" description="'HIGH' region" evidence="7">
    <location>
        <begin position="13"/>
        <end position="23"/>
    </location>
</feature>
<evidence type="ECO:0000313" key="10">
    <source>
        <dbReference type="EMBL" id="KAB8038819.1"/>
    </source>
</evidence>
<protein>
    <recommendedName>
        <fullName evidence="7">Glutamyl-Q tRNA(Asp) synthetase</fullName>
        <shortName evidence="7">Glu-Q-RSs</shortName>
        <ecNumber evidence="7">6.1.1.-</ecNumber>
    </recommendedName>
</protein>
<comment type="caution">
    <text evidence="10">The sequence shown here is derived from an EMBL/GenBank/DDBJ whole genome shotgun (WGS) entry which is preliminary data.</text>
</comment>
<evidence type="ECO:0000256" key="2">
    <source>
        <dbReference type="ARBA" id="ARBA00022723"/>
    </source>
</evidence>
<comment type="similarity">
    <text evidence="7">Belongs to the class-I aminoacyl-tRNA synthetase family. GluQ subfamily.</text>
</comment>
<feature type="binding site" evidence="7">
    <location>
        <position position="123"/>
    </location>
    <ligand>
        <name>Zn(2+)</name>
        <dbReference type="ChEBI" id="CHEBI:29105"/>
    </ligand>
</feature>
<evidence type="ECO:0000256" key="8">
    <source>
        <dbReference type="RuleBase" id="RU363037"/>
    </source>
</evidence>